<feature type="region of interest" description="Disordered" evidence="7">
    <location>
        <begin position="257"/>
        <end position="281"/>
    </location>
</feature>
<dbReference type="Gene3D" id="3.40.50.150">
    <property type="entry name" value="Vaccinia Virus protein VP39"/>
    <property type="match status" value="1"/>
</dbReference>
<feature type="region of interest" description="Disordered" evidence="7">
    <location>
        <begin position="189"/>
        <end position="241"/>
    </location>
</feature>
<name>A0A291RV69_9NOCA</name>
<evidence type="ECO:0000313" key="9">
    <source>
        <dbReference type="Proteomes" id="UP000221961"/>
    </source>
</evidence>
<organism evidence="8 9">
    <name type="scientific">Nocardia terpenica</name>
    <dbReference type="NCBI Taxonomy" id="455432"/>
    <lineage>
        <taxon>Bacteria</taxon>
        <taxon>Bacillati</taxon>
        <taxon>Actinomycetota</taxon>
        <taxon>Actinomycetes</taxon>
        <taxon>Mycobacteriales</taxon>
        <taxon>Nocardiaceae</taxon>
        <taxon>Nocardia</taxon>
    </lineage>
</organism>
<dbReference type="EMBL" id="CP023778">
    <property type="protein sequence ID" value="ATL71413.1"/>
    <property type="molecule type" value="Genomic_DNA"/>
</dbReference>
<dbReference type="PANTHER" id="PTHR46098:SF1">
    <property type="entry name" value="TRNA (CYTOSINE(38)-C(5))-METHYLTRANSFERASE"/>
    <property type="match status" value="1"/>
</dbReference>
<evidence type="ECO:0000256" key="6">
    <source>
        <dbReference type="PROSITE-ProRule" id="PRU01016"/>
    </source>
</evidence>
<evidence type="ECO:0000256" key="5">
    <source>
        <dbReference type="ARBA" id="ARBA00022747"/>
    </source>
</evidence>
<dbReference type="InterPro" id="IPR029063">
    <property type="entry name" value="SAM-dependent_MTases_sf"/>
</dbReference>
<evidence type="ECO:0000256" key="4">
    <source>
        <dbReference type="ARBA" id="ARBA00022691"/>
    </source>
</evidence>
<keyword evidence="2 6" id="KW-0489">Methyltransferase</keyword>
<accession>A0A291RV69</accession>
<dbReference type="EC" id="2.1.1.37" evidence="1"/>
<evidence type="ECO:0000256" key="1">
    <source>
        <dbReference type="ARBA" id="ARBA00011975"/>
    </source>
</evidence>
<dbReference type="InterPro" id="IPR050750">
    <property type="entry name" value="C5-MTase"/>
</dbReference>
<comment type="similarity">
    <text evidence="6">Belongs to the class I-like SAM-binding methyltransferase superfamily. C5-methyltransferase family.</text>
</comment>
<dbReference type="PRINTS" id="PR00105">
    <property type="entry name" value="C5METTRFRASE"/>
</dbReference>
<dbReference type="REBASE" id="223439">
    <property type="entry name" value="M.Nte001ORF1595P"/>
</dbReference>
<proteinExistence type="inferred from homology"/>
<keyword evidence="5" id="KW-0680">Restriction system</keyword>
<evidence type="ECO:0000313" key="8">
    <source>
        <dbReference type="EMBL" id="ATL71413.1"/>
    </source>
</evidence>
<dbReference type="KEGG" id="ntp:CRH09_01595"/>
<dbReference type="PANTHER" id="PTHR46098">
    <property type="entry name" value="TRNA (CYTOSINE(38)-C(5))-METHYLTRANSFERASE"/>
    <property type="match status" value="1"/>
</dbReference>
<protein>
    <recommendedName>
        <fullName evidence="1">DNA (cytosine-5-)-methyltransferase</fullName>
        <ecNumber evidence="1">2.1.1.37</ecNumber>
    </recommendedName>
</protein>
<evidence type="ECO:0000256" key="7">
    <source>
        <dbReference type="SAM" id="MobiDB-lite"/>
    </source>
</evidence>
<gene>
    <name evidence="8" type="ORF">CRH09_01595</name>
</gene>
<reference evidence="8 9" key="1">
    <citation type="submission" date="2017-10" db="EMBL/GenBank/DDBJ databases">
        <title>Comparative genomics between pathogenic Norcardia.</title>
        <authorList>
            <person name="Zeng L."/>
        </authorList>
    </citation>
    <scope>NUCLEOTIDE SEQUENCE [LARGE SCALE GENOMIC DNA]</scope>
    <source>
        <strain evidence="8 9">NC_YFY_NT001</strain>
    </source>
</reference>
<feature type="compositionally biased region" description="Basic and acidic residues" evidence="7">
    <location>
        <begin position="209"/>
        <end position="218"/>
    </location>
</feature>
<feature type="compositionally biased region" description="Basic and acidic residues" evidence="7">
    <location>
        <begin position="189"/>
        <end position="200"/>
    </location>
</feature>
<sequence>MRIGSVFSGVGTLDLAALQVFPGSRLVWHADSDPAAARVLAHHWPGVPNHGDVAEIDWPALEPVDVLVGGFPCQDVSLAGRRAGLAEGTRSGQWAHMVAAIVALEPRYILIENVEGLLSAKSLRAMEPEADAVGVGRDGPVERAAGAVLGALAEIGFDAEWVCVRASDIGACHRRSRIFILAYAADTDGKPVRQQPEPEPRRRRASIAGRDRPEDERVALLPTPSVADATGGHVTRSGPRQGELLLGGLARAHATGALLPTPRASDGAKGSPRQRGSGGDLMLPSAVHALLEGELLPTPTACDGTGGGVHPDRRQGRTRQLIDYALVHGSSRWGVYAAAIARQEKLTRLAPSPTEPNKNGKPRLSAKFAEWMMMMPSGWVTDPVIGLSRVEQLRLIGNAVVTPCAVAAYRHLFAREPIEVLA</sequence>
<dbReference type="InterPro" id="IPR001525">
    <property type="entry name" value="C5_MeTfrase"/>
</dbReference>
<keyword evidence="3 6" id="KW-0808">Transferase</keyword>
<dbReference type="GO" id="GO:0003886">
    <property type="term" value="F:DNA (cytosine-5-)-methyltransferase activity"/>
    <property type="evidence" value="ECO:0007669"/>
    <property type="project" value="UniProtKB-EC"/>
</dbReference>
<evidence type="ECO:0000256" key="2">
    <source>
        <dbReference type="ARBA" id="ARBA00022603"/>
    </source>
</evidence>
<dbReference type="PROSITE" id="PS51679">
    <property type="entry name" value="SAM_MT_C5"/>
    <property type="match status" value="1"/>
</dbReference>
<keyword evidence="4 6" id="KW-0949">S-adenosyl-L-methionine</keyword>
<feature type="active site" evidence="6">
    <location>
        <position position="73"/>
    </location>
</feature>
<dbReference type="SUPFAM" id="SSF53335">
    <property type="entry name" value="S-adenosyl-L-methionine-dependent methyltransferases"/>
    <property type="match status" value="1"/>
</dbReference>
<dbReference type="Pfam" id="PF00145">
    <property type="entry name" value="DNA_methylase"/>
    <property type="match status" value="1"/>
</dbReference>
<dbReference type="AlphaFoldDB" id="A0A291RV69"/>
<dbReference type="GO" id="GO:0032259">
    <property type="term" value="P:methylation"/>
    <property type="evidence" value="ECO:0007669"/>
    <property type="project" value="UniProtKB-KW"/>
</dbReference>
<dbReference type="GO" id="GO:0009307">
    <property type="term" value="P:DNA restriction-modification system"/>
    <property type="evidence" value="ECO:0007669"/>
    <property type="project" value="UniProtKB-KW"/>
</dbReference>
<evidence type="ECO:0000256" key="3">
    <source>
        <dbReference type="ARBA" id="ARBA00022679"/>
    </source>
</evidence>
<dbReference type="Proteomes" id="UP000221961">
    <property type="component" value="Chromosome"/>
</dbReference>